<proteinExistence type="predicted"/>
<dbReference type="InterPro" id="IPR015300">
    <property type="entry name" value="DNA-bd_pseudobarrel_sf"/>
</dbReference>
<accession>A0AA38TEA8</accession>
<dbReference type="Gene3D" id="2.40.330.10">
    <property type="entry name" value="DNA-binding pseudobarrel domain"/>
    <property type="match status" value="6"/>
</dbReference>
<feature type="compositionally biased region" description="Acidic residues" evidence="7">
    <location>
        <begin position="109"/>
        <end position="120"/>
    </location>
</feature>
<protein>
    <recommendedName>
        <fullName evidence="8">TF-B3 domain-containing protein</fullName>
    </recommendedName>
</protein>
<dbReference type="GO" id="GO:0003677">
    <property type="term" value="F:DNA binding"/>
    <property type="evidence" value="ECO:0007669"/>
    <property type="project" value="UniProtKB-KW"/>
</dbReference>
<evidence type="ECO:0000313" key="10">
    <source>
        <dbReference type="Proteomes" id="UP001172457"/>
    </source>
</evidence>
<dbReference type="EMBL" id="JARYMX010000003">
    <property type="protein sequence ID" value="KAJ9559380.1"/>
    <property type="molecule type" value="Genomic_DNA"/>
</dbReference>
<dbReference type="CDD" id="cd10017">
    <property type="entry name" value="B3_DNA"/>
    <property type="match status" value="6"/>
</dbReference>
<evidence type="ECO:0000256" key="3">
    <source>
        <dbReference type="ARBA" id="ARBA00023015"/>
    </source>
</evidence>
<dbReference type="InterPro" id="IPR039218">
    <property type="entry name" value="REM_fam"/>
</dbReference>
<keyword evidence="4" id="KW-0238">DNA-binding</keyword>
<keyword evidence="3" id="KW-0805">Transcription regulation</keyword>
<keyword evidence="10" id="KW-1185">Reference proteome</keyword>
<evidence type="ECO:0000256" key="2">
    <source>
        <dbReference type="ARBA" id="ARBA00022737"/>
    </source>
</evidence>
<reference evidence="9" key="1">
    <citation type="submission" date="2023-03" db="EMBL/GenBank/DDBJ databases">
        <title>Chromosome-scale reference genome and RAD-based genetic map of yellow starthistle (Centaurea solstitialis) reveal putative structural variation and QTLs associated with invader traits.</title>
        <authorList>
            <person name="Reatini B."/>
            <person name="Cang F.A."/>
            <person name="Jiang Q."/>
            <person name="Mckibben M.T.W."/>
            <person name="Barker M.S."/>
            <person name="Rieseberg L.H."/>
            <person name="Dlugosch K.M."/>
        </authorList>
    </citation>
    <scope>NUCLEOTIDE SEQUENCE</scope>
    <source>
        <strain evidence="9">CAN-66</strain>
        <tissue evidence="9">Leaf</tissue>
    </source>
</reference>
<dbReference type="PANTHER" id="PTHR31674:SF62">
    <property type="entry name" value="B3 DOMAIN-CONTAINING PROTEIN REM14-RELATED"/>
    <property type="match status" value="1"/>
</dbReference>
<dbReference type="PROSITE" id="PS50863">
    <property type="entry name" value="B3"/>
    <property type="match status" value="4"/>
</dbReference>
<evidence type="ECO:0000256" key="5">
    <source>
        <dbReference type="ARBA" id="ARBA00023163"/>
    </source>
</evidence>
<feature type="domain" description="TF-B3" evidence="8">
    <location>
        <begin position="590"/>
        <end position="687"/>
    </location>
</feature>
<feature type="domain" description="TF-B3" evidence="8">
    <location>
        <begin position="132"/>
        <end position="228"/>
    </location>
</feature>
<dbReference type="PANTHER" id="PTHR31674">
    <property type="entry name" value="B3 DOMAIN-CONTAINING PROTEIN REM-LIKE 3-RELATED"/>
    <property type="match status" value="1"/>
</dbReference>
<feature type="domain" description="TF-B3" evidence="8">
    <location>
        <begin position="282"/>
        <end position="378"/>
    </location>
</feature>
<organism evidence="9 10">
    <name type="scientific">Centaurea solstitialis</name>
    <name type="common">yellow star-thistle</name>
    <dbReference type="NCBI Taxonomy" id="347529"/>
    <lineage>
        <taxon>Eukaryota</taxon>
        <taxon>Viridiplantae</taxon>
        <taxon>Streptophyta</taxon>
        <taxon>Embryophyta</taxon>
        <taxon>Tracheophyta</taxon>
        <taxon>Spermatophyta</taxon>
        <taxon>Magnoliopsida</taxon>
        <taxon>eudicotyledons</taxon>
        <taxon>Gunneridae</taxon>
        <taxon>Pentapetalae</taxon>
        <taxon>asterids</taxon>
        <taxon>campanulids</taxon>
        <taxon>Asterales</taxon>
        <taxon>Asteraceae</taxon>
        <taxon>Carduoideae</taxon>
        <taxon>Cardueae</taxon>
        <taxon>Centaureinae</taxon>
        <taxon>Centaurea</taxon>
    </lineage>
</organism>
<evidence type="ECO:0000313" key="9">
    <source>
        <dbReference type="EMBL" id="KAJ9559380.1"/>
    </source>
</evidence>
<gene>
    <name evidence="9" type="ORF">OSB04_013994</name>
</gene>
<dbReference type="GO" id="GO:0005634">
    <property type="term" value="C:nucleus"/>
    <property type="evidence" value="ECO:0007669"/>
    <property type="project" value="UniProtKB-SubCell"/>
</dbReference>
<dbReference type="InterPro" id="IPR003340">
    <property type="entry name" value="B3_DNA-bd"/>
</dbReference>
<sequence>MADTPTHFFKFIRSTSNLNVSIPTSFLPNSKVGRCLQAILRRGAHQWPVDITGGGFSGDGWKKCLNENGVQEFDFMVFKKHQGNMVFDFWVFDPSTFEKQYPNPTAEMDGPDQTESESENEDNHRLGDDRCFVSKITPYYIKSTRLASVPMKFARSNGLTTKRKRGQVIIKDENGRKWPASLDNNNKMQMRISVCRDFKVKNHLKVGDRCKFELVKSGEVLVFDFYNIGKKLIKNSTRVKENNSTIKKVTRSTSNDHRRKEYFVPKEEPSLCEEEDDQQRPYFVGKLKSSSFTLSILYLPMEFSKKNGLFYNGEIILNNGKDDRSWIVELKNHKDKYCYIGRGWKDFCVANGLEEGDRFKLQIIDSIGEKPITRLAGKRHHRQPEPTFSPTRTIVFVVSITTIIATANHNHRPKTTVVVVTNPIVTTTATIKTTANHQRHHHHRCNHHLLHKPSSPLQTITAAATNHRFRHTLVTVLTSIPTSFLPKLKVGSCSKAILRRDDHKWPVDIAGGVLSGDGWKKCLNENGVQKFDFMVFKKHQENMVFDFLVFDPSTCEKHYPNPSSEMDGSDHSESESENEDNHRLGDDRCFMSKITPYYIKSTTLASVPRDFARSNGLTTKRTRGQVIIKDEKGRKWPAAFYKSKMKMRIRLSVSPEFKVKNQLKIGDSCKFELVKSGEIVVFNFYNIGKKPIKDYSRVKKEINSIVKKATRSTSNNHPYYTSTLRPYSFRKSTLYLQLEFAKKNGLFYDGEIILGNGKDDKSWTVELKNLKNKYCYIGRGWKDFRVANGLKEGDRFKLQIIGTVGEKLVLISCGFTETAWCHRNTLVLPVPKAIRGPAVSAATPAPCRR</sequence>
<evidence type="ECO:0000256" key="4">
    <source>
        <dbReference type="ARBA" id="ARBA00023125"/>
    </source>
</evidence>
<evidence type="ECO:0000256" key="1">
    <source>
        <dbReference type="ARBA" id="ARBA00004123"/>
    </source>
</evidence>
<feature type="domain" description="TF-B3" evidence="8">
    <location>
        <begin position="719"/>
        <end position="815"/>
    </location>
</feature>
<dbReference type="AlphaFoldDB" id="A0AA38TEA8"/>
<feature type="region of interest" description="Disordered" evidence="7">
    <location>
        <begin position="559"/>
        <end position="586"/>
    </location>
</feature>
<evidence type="ECO:0000256" key="6">
    <source>
        <dbReference type="ARBA" id="ARBA00023242"/>
    </source>
</evidence>
<dbReference type="SUPFAM" id="SSF101936">
    <property type="entry name" value="DNA-binding pseudobarrel domain"/>
    <property type="match status" value="6"/>
</dbReference>
<dbReference type="Pfam" id="PF02362">
    <property type="entry name" value="B3"/>
    <property type="match status" value="4"/>
</dbReference>
<comment type="caution">
    <text evidence="9">The sequence shown here is derived from an EMBL/GenBank/DDBJ whole genome shotgun (WGS) entry which is preliminary data.</text>
</comment>
<dbReference type="SMART" id="SM01019">
    <property type="entry name" value="B3"/>
    <property type="match status" value="6"/>
</dbReference>
<feature type="compositionally biased region" description="Basic and acidic residues" evidence="7">
    <location>
        <begin position="568"/>
        <end position="586"/>
    </location>
</feature>
<keyword evidence="2" id="KW-0677">Repeat</keyword>
<keyword evidence="6" id="KW-0539">Nucleus</keyword>
<comment type="subcellular location">
    <subcellularLocation>
        <location evidence="1">Nucleus</location>
    </subcellularLocation>
</comment>
<dbReference type="Proteomes" id="UP001172457">
    <property type="component" value="Chromosome 3"/>
</dbReference>
<evidence type="ECO:0000259" key="8">
    <source>
        <dbReference type="PROSITE" id="PS50863"/>
    </source>
</evidence>
<name>A0AA38TEA8_9ASTR</name>
<keyword evidence="5" id="KW-0804">Transcription</keyword>
<evidence type="ECO:0000256" key="7">
    <source>
        <dbReference type="SAM" id="MobiDB-lite"/>
    </source>
</evidence>
<feature type="region of interest" description="Disordered" evidence="7">
    <location>
        <begin position="101"/>
        <end position="126"/>
    </location>
</feature>